<gene>
    <name evidence="1" type="ORF">SEMRO_254_G100180.1</name>
</gene>
<sequence>MNSLVTVTPSSIVRRNNDAVVSFQGGKYQDSLALFQEALGNVRAKLAVADHQAAADTRRPKDTVLLIQGVPLDESIRSSARIQVDNSSGMTFFDRCFLIANPLTTADNDTTSASASASSEAHINSLLDDNECKVCSVLLYNIGATHHLAGLATGSQQELDKAFKVYQMALEFLQIEYENQQQEQMDNVLLILSMAIMNNIAHIQSTWFQYPQARHCTQWLREAAEHMDTALLRDPDFMFFFLRYYVLPFNDVSSCSAAA</sequence>
<dbReference type="InterPro" id="IPR011990">
    <property type="entry name" value="TPR-like_helical_dom_sf"/>
</dbReference>
<reference evidence="1" key="1">
    <citation type="submission" date="2020-06" db="EMBL/GenBank/DDBJ databases">
        <authorList>
            <consortium name="Plant Systems Biology data submission"/>
        </authorList>
    </citation>
    <scope>NUCLEOTIDE SEQUENCE</scope>
    <source>
        <strain evidence="1">D6</strain>
    </source>
</reference>
<accession>A0A9N8HBA9</accession>
<organism evidence="1 2">
    <name type="scientific">Seminavis robusta</name>
    <dbReference type="NCBI Taxonomy" id="568900"/>
    <lineage>
        <taxon>Eukaryota</taxon>
        <taxon>Sar</taxon>
        <taxon>Stramenopiles</taxon>
        <taxon>Ochrophyta</taxon>
        <taxon>Bacillariophyta</taxon>
        <taxon>Bacillariophyceae</taxon>
        <taxon>Bacillariophycidae</taxon>
        <taxon>Naviculales</taxon>
        <taxon>Naviculaceae</taxon>
        <taxon>Seminavis</taxon>
    </lineage>
</organism>
<evidence type="ECO:0000313" key="2">
    <source>
        <dbReference type="Proteomes" id="UP001153069"/>
    </source>
</evidence>
<dbReference type="AlphaFoldDB" id="A0A9N8HBA9"/>
<name>A0A9N8HBA9_9STRA</name>
<proteinExistence type="predicted"/>
<comment type="caution">
    <text evidence="1">The sequence shown here is derived from an EMBL/GenBank/DDBJ whole genome shotgun (WGS) entry which is preliminary data.</text>
</comment>
<dbReference type="SUPFAM" id="SSF48452">
    <property type="entry name" value="TPR-like"/>
    <property type="match status" value="1"/>
</dbReference>
<evidence type="ECO:0000313" key="1">
    <source>
        <dbReference type="EMBL" id="CAB9506110.1"/>
    </source>
</evidence>
<dbReference type="EMBL" id="CAICTM010000253">
    <property type="protein sequence ID" value="CAB9506110.1"/>
    <property type="molecule type" value="Genomic_DNA"/>
</dbReference>
<keyword evidence="2" id="KW-1185">Reference proteome</keyword>
<protein>
    <submittedName>
        <fullName evidence="1">Uncharacterized protein</fullName>
    </submittedName>
</protein>
<dbReference type="Proteomes" id="UP001153069">
    <property type="component" value="Unassembled WGS sequence"/>
</dbReference>